<dbReference type="PANTHER" id="PTHR22953">
    <property type="entry name" value="ACID PHOSPHATASE RELATED"/>
    <property type="match status" value="1"/>
</dbReference>
<dbReference type="GeneID" id="111013972"/>
<dbReference type="InterPro" id="IPR015914">
    <property type="entry name" value="PAPs_N"/>
</dbReference>
<dbReference type="PANTHER" id="PTHR22953:SF35">
    <property type="entry name" value="FE(3+)-ZN(2+) PURPLE ACID PHOSPHATASE 12"/>
    <property type="match status" value="1"/>
</dbReference>
<dbReference type="Proteomes" id="UP000504603">
    <property type="component" value="Unplaced"/>
</dbReference>
<dbReference type="EC" id="3.1.3.2" evidence="11"/>
<evidence type="ECO:0000256" key="5">
    <source>
        <dbReference type="ARBA" id="ARBA00022723"/>
    </source>
</evidence>
<dbReference type="AlphaFoldDB" id="A0A6J1CRR2"/>
<keyword evidence="5" id="KW-0479">Metal-binding</keyword>
<dbReference type="Pfam" id="PF14008">
    <property type="entry name" value="Metallophos_C"/>
    <property type="match status" value="1"/>
</dbReference>
<dbReference type="InterPro" id="IPR025733">
    <property type="entry name" value="PAPs_C"/>
</dbReference>
<dbReference type="KEGG" id="mcha:111013972"/>
<feature type="domain" description="Purple acid phosphatase C-terminal" evidence="13">
    <location>
        <begin position="386"/>
        <end position="445"/>
    </location>
</feature>
<keyword evidence="8" id="KW-0862">Zinc</keyword>
<dbReference type="InterPro" id="IPR008963">
    <property type="entry name" value="Purple_acid_Pase-like_N"/>
</dbReference>
<feature type="signal peptide" evidence="11">
    <location>
        <begin position="1"/>
        <end position="21"/>
    </location>
</feature>
<evidence type="ECO:0000313" key="15">
    <source>
        <dbReference type="Proteomes" id="UP000504603"/>
    </source>
</evidence>
<dbReference type="InterPro" id="IPR004843">
    <property type="entry name" value="Calcineurin-like_PHP"/>
</dbReference>
<sequence length="474" mass="54103">MAAIMLRAGVLVLAVFGSILSDSGVCNAGLTSGFVRDKDVSSDMPLDSDVFRSPPGKNAAQQVHITQGDLEGKSVIISWVTPDKPGSNRVVYWAENSKNRNKAEGSVVSYKYFNYTSGYIHHCTIDNLEYDTKYFYIIGFGSLTRRFWFTTPPKIGPDVPYTFGLIGDLGQTYDSNRTLTHYESNPRKGQAVLFLGDLSYADRHPFHDNNRWDTWARFVERSVAYQPWIWTTGNHELDCVPEIGETEEFKPFLHRYRVPYNATDGASPFWYSIKRASTYIIVLSSYSSYVKSSPQYKWLEKELPKVNRDETPWLIVLMHSPMYSTYVHHYMEGESMRVVFEAWFVKYKVDVVLAGHVHAYERTERISNIAYNIENGMCSPVHDPNAPIYLTIGDGGNSEGLVTEMIDPQPFYSAYREPSFGHGILDIKNRTHAHFSWHRNQDGYAVEADSLWLHNRWTKTVLPESSEVSHLSSA</sequence>
<keyword evidence="6 11" id="KW-0732">Signal</keyword>
<dbReference type="InterPro" id="IPR039331">
    <property type="entry name" value="PAPs-like"/>
</dbReference>
<accession>A0A6J1CRR2</accession>
<keyword evidence="15" id="KW-1185">Reference proteome</keyword>
<dbReference type="InterPro" id="IPR029052">
    <property type="entry name" value="Metallo-depent_PP-like"/>
</dbReference>
<dbReference type="GO" id="GO:0046872">
    <property type="term" value="F:metal ion binding"/>
    <property type="evidence" value="ECO:0007669"/>
    <property type="project" value="UniProtKB-KW"/>
</dbReference>
<feature type="chain" id="PRO_5027140839" description="Purple acid phosphatase" evidence="11">
    <location>
        <begin position="22"/>
        <end position="474"/>
    </location>
</feature>
<dbReference type="SUPFAM" id="SSF49363">
    <property type="entry name" value="Purple acid phosphatase, N-terminal domain"/>
    <property type="match status" value="1"/>
</dbReference>
<reference evidence="16" key="1">
    <citation type="submission" date="2025-08" db="UniProtKB">
        <authorList>
            <consortium name="RefSeq"/>
        </authorList>
    </citation>
    <scope>IDENTIFICATION</scope>
    <source>
        <strain evidence="16">OHB3-1</strain>
    </source>
</reference>
<gene>
    <name evidence="16" type="primary">LOC111013972</name>
</gene>
<comment type="similarity">
    <text evidence="4 11">Belongs to the metallophosphoesterase superfamily. Purple acid phosphatase family.</text>
</comment>
<comment type="cofactor">
    <cofactor evidence="3">
        <name>Fe cation</name>
        <dbReference type="ChEBI" id="CHEBI:24875"/>
    </cofactor>
</comment>
<dbReference type="RefSeq" id="XP_022144239.1">
    <property type="nucleotide sequence ID" value="XM_022288547.1"/>
</dbReference>
<keyword evidence="10" id="KW-0325">Glycoprotein</keyword>
<evidence type="ECO:0000256" key="3">
    <source>
        <dbReference type="ARBA" id="ARBA00001962"/>
    </source>
</evidence>
<dbReference type="Pfam" id="PF00149">
    <property type="entry name" value="Metallophos"/>
    <property type="match status" value="1"/>
</dbReference>
<dbReference type="GO" id="GO:0003993">
    <property type="term" value="F:acid phosphatase activity"/>
    <property type="evidence" value="ECO:0007669"/>
    <property type="project" value="UniProtKB-EC"/>
</dbReference>
<organism evidence="15 16">
    <name type="scientific">Momordica charantia</name>
    <name type="common">Bitter gourd</name>
    <name type="synonym">Balsam pear</name>
    <dbReference type="NCBI Taxonomy" id="3673"/>
    <lineage>
        <taxon>Eukaryota</taxon>
        <taxon>Viridiplantae</taxon>
        <taxon>Streptophyta</taxon>
        <taxon>Embryophyta</taxon>
        <taxon>Tracheophyta</taxon>
        <taxon>Spermatophyta</taxon>
        <taxon>Magnoliopsida</taxon>
        <taxon>eudicotyledons</taxon>
        <taxon>Gunneridae</taxon>
        <taxon>Pentapetalae</taxon>
        <taxon>rosids</taxon>
        <taxon>fabids</taxon>
        <taxon>Cucurbitales</taxon>
        <taxon>Cucurbitaceae</taxon>
        <taxon>Momordiceae</taxon>
        <taxon>Momordica</taxon>
    </lineage>
</organism>
<dbReference type="CDD" id="cd00839">
    <property type="entry name" value="MPP_PAPs"/>
    <property type="match status" value="1"/>
</dbReference>
<dbReference type="Gene3D" id="3.60.21.10">
    <property type="match status" value="1"/>
</dbReference>
<dbReference type="OrthoDB" id="45007at2759"/>
<feature type="domain" description="Calcineurin-like phosphoesterase" evidence="12">
    <location>
        <begin position="162"/>
        <end position="360"/>
    </location>
</feature>
<dbReference type="FunFam" id="2.60.40.380:FF:000001">
    <property type="entry name" value="Fe(3+)-Zn(2+) purple acid phosphatase"/>
    <property type="match status" value="1"/>
</dbReference>
<evidence type="ECO:0000256" key="2">
    <source>
        <dbReference type="ARBA" id="ARBA00001947"/>
    </source>
</evidence>
<comment type="cofactor">
    <cofactor evidence="2">
        <name>Zn(2+)</name>
        <dbReference type="ChEBI" id="CHEBI:29105"/>
    </cofactor>
</comment>
<dbReference type="Gene3D" id="2.60.40.380">
    <property type="entry name" value="Purple acid phosphatase-like, N-terminal"/>
    <property type="match status" value="1"/>
</dbReference>
<feature type="domain" description="Purple acid phosphatase N-terminal" evidence="14">
    <location>
        <begin position="61"/>
        <end position="151"/>
    </location>
</feature>
<dbReference type="FunFam" id="3.60.21.10:FF:000034">
    <property type="entry name" value="Fe(3+)-Zn(2+) purple acid phosphatase"/>
    <property type="match status" value="1"/>
</dbReference>
<proteinExistence type="inferred from homology"/>
<name>A0A6J1CRR2_MOMCH</name>
<evidence type="ECO:0000256" key="8">
    <source>
        <dbReference type="ARBA" id="ARBA00022833"/>
    </source>
</evidence>
<dbReference type="SUPFAM" id="SSF56300">
    <property type="entry name" value="Metallo-dependent phosphatases"/>
    <property type="match status" value="1"/>
</dbReference>
<evidence type="ECO:0000256" key="7">
    <source>
        <dbReference type="ARBA" id="ARBA00022801"/>
    </source>
</evidence>
<dbReference type="InterPro" id="IPR041792">
    <property type="entry name" value="MPP_PAP"/>
</dbReference>
<keyword evidence="7 11" id="KW-0378">Hydrolase</keyword>
<evidence type="ECO:0000256" key="10">
    <source>
        <dbReference type="ARBA" id="ARBA00023180"/>
    </source>
</evidence>
<comment type="catalytic activity">
    <reaction evidence="1 11">
        <text>a phosphate monoester + H2O = an alcohol + phosphate</text>
        <dbReference type="Rhea" id="RHEA:15017"/>
        <dbReference type="ChEBI" id="CHEBI:15377"/>
        <dbReference type="ChEBI" id="CHEBI:30879"/>
        <dbReference type="ChEBI" id="CHEBI:43474"/>
        <dbReference type="ChEBI" id="CHEBI:67140"/>
        <dbReference type="EC" id="3.1.3.2"/>
    </reaction>
</comment>
<evidence type="ECO:0000256" key="11">
    <source>
        <dbReference type="RuleBase" id="RU361203"/>
    </source>
</evidence>
<evidence type="ECO:0000259" key="12">
    <source>
        <dbReference type="Pfam" id="PF00149"/>
    </source>
</evidence>
<protein>
    <recommendedName>
        <fullName evidence="11">Purple acid phosphatase</fullName>
        <ecNumber evidence="11">3.1.3.2</ecNumber>
    </recommendedName>
</protein>
<dbReference type="Pfam" id="PF16656">
    <property type="entry name" value="Pur_ac_phosph_N"/>
    <property type="match status" value="1"/>
</dbReference>
<evidence type="ECO:0000256" key="4">
    <source>
        <dbReference type="ARBA" id="ARBA00008723"/>
    </source>
</evidence>
<evidence type="ECO:0000259" key="13">
    <source>
        <dbReference type="Pfam" id="PF14008"/>
    </source>
</evidence>
<evidence type="ECO:0000256" key="6">
    <source>
        <dbReference type="ARBA" id="ARBA00022729"/>
    </source>
</evidence>
<evidence type="ECO:0000313" key="16">
    <source>
        <dbReference type="RefSeq" id="XP_022144239.1"/>
    </source>
</evidence>
<evidence type="ECO:0000256" key="9">
    <source>
        <dbReference type="ARBA" id="ARBA00023004"/>
    </source>
</evidence>
<evidence type="ECO:0000259" key="14">
    <source>
        <dbReference type="Pfam" id="PF16656"/>
    </source>
</evidence>
<keyword evidence="9" id="KW-0408">Iron</keyword>
<evidence type="ECO:0000256" key="1">
    <source>
        <dbReference type="ARBA" id="ARBA00000032"/>
    </source>
</evidence>